<organism evidence="20 21">
    <name type="scientific">Monoraphidium neglectum</name>
    <dbReference type="NCBI Taxonomy" id="145388"/>
    <lineage>
        <taxon>Eukaryota</taxon>
        <taxon>Viridiplantae</taxon>
        <taxon>Chlorophyta</taxon>
        <taxon>core chlorophytes</taxon>
        <taxon>Chlorophyceae</taxon>
        <taxon>CS clade</taxon>
        <taxon>Sphaeropleales</taxon>
        <taxon>Selenastraceae</taxon>
        <taxon>Monoraphidium</taxon>
    </lineage>
</organism>
<evidence type="ECO:0000256" key="19">
    <source>
        <dbReference type="SAM" id="Phobius"/>
    </source>
</evidence>
<evidence type="ECO:0000256" key="15">
    <source>
        <dbReference type="ARBA" id="ARBA00032605"/>
    </source>
</evidence>
<gene>
    <name evidence="20" type="ORF">MNEG_2223</name>
</gene>
<comment type="subcellular location">
    <subcellularLocation>
        <location evidence="2">Cell membrane</location>
        <topology evidence="2">Multi-pass membrane protein</topology>
    </subcellularLocation>
</comment>
<comment type="pathway">
    <text evidence="3">Cofactor biosynthesis; adenosylcobalamin biosynthesis; adenosylcobalamin from cob(II)yrinate a,c-diamide: step 7/7.</text>
</comment>
<evidence type="ECO:0000256" key="4">
    <source>
        <dbReference type="ARBA" id="ARBA00010561"/>
    </source>
</evidence>
<feature type="transmembrane region" description="Helical" evidence="19">
    <location>
        <begin position="24"/>
        <end position="48"/>
    </location>
</feature>
<comment type="catalytic activity">
    <reaction evidence="17">
        <text>alpha-ribazole + adenosylcob(III)inamide-GDP = adenosylcob(III)alamin + GMP + H(+)</text>
        <dbReference type="Rhea" id="RHEA:16049"/>
        <dbReference type="ChEBI" id="CHEBI:10329"/>
        <dbReference type="ChEBI" id="CHEBI:15378"/>
        <dbReference type="ChEBI" id="CHEBI:18408"/>
        <dbReference type="ChEBI" id="CHEBI:58115"/>
        <dbReference type="ChEBI" id="CHEBI:60487"/>
        <dbReference type="EC" id="2.7.8.26"/>
    </reaction>
</comment>
<dbReference type="InterPro" id="IPR003805">
    <property type="entry name" value="CobS"/>
</dbReference>
<comment type="similarity">
    <text evidence="4">Belongs to the CobS family.</text>
</comment>
<keyword evidence="9 20" id="KW-0808">Transferase</keyword>
<dbReference type="KEGG" id="mng:MNEG_2223"/>
<evidence type="ECO:0000256" key="16">
    <source>
        <dbReference type="ARBA" id="ARBA00032853"/>
    </source>
</evidence>
<dbReference type="Pfam" id="PF02654">
    <property type="entry name" value="CobS"/>
    <property type="match status" value="1"/>
</dbReference>
<evidence type="ECO:0000256" key="7">
    <source>
        <dbReference type="ARBA" id="ARBA00022475"/>
    </source>
</evidence>
<dbReference type="STRING" id="145388.A0A0D2MT49"/>
<dbReference type="PANTHER" id="PTHR34148:SF1">
    <property type="entry name" value="ADENOSYLCOBINAMIDE-GDP RIBAZOLETRANSFERASE"/>
    <property type="match status" value="1"/>
</dbReference>
<keyword evidence="10 19" id="KW-0812">Transmembrane</keyword>
<keyword evidence="8" id="KW-0169">Cobalamin biosynthesis</keyword>
<evidence type="ECO:0000256" key="12">
    <source>
        <dbReference type="ARBA" id="ARBA00022989"/>
    </source>
</evidence>
<evidence type="ECO:0000256" key="2">
    <source>
        <dbReference type="ARBA" id="ARBA00004651"/>
    </source>
</evidence>
<evidence type="ECO:0000256" key="11">
    <source>
        <dbReference type="ARBA" id="ARBA00022842"/>
    </source>
</evidence>
<feature type="transmembrane region" description="Helical" evidence="19">
    <location>
        <begin position="239"/>
        <end position="257"/>
    </location>
</feature>
<comment type="function">
    <text evidence="14">Joins adenosylcobinamide-GDP and alpha-ribazole to generate adenosylcobalamin (Ado-cobalamin). Also synthesizes adenosylcobalamin 5'-phosphate from adenosylcobinamide-GDP and alpha-ribazole 5'-phosphate.</text>
</comment>
<dbReference type="GO" id="GO:0008818">
    <property type="term" value="F:cobalamin 5'-phosphate synthase activity"/>
    <property type="evidence" value="ECO:0007669"/>
    <property type="project" value="InterPro"/>
</dbReference>
<comment type="catalytic activity">
    <reaction evidence="18">
        <text>alpha-ribazole 5'-phosphate + adenosylcob(III)inamide-GDP = adenosylcob(III)alamin 5'-phosphate + GMP + H(+)</text>
        <dbReference type="Rhea" id="RHEA:23560"/>
        <dbReference type="ChEBI" id="CHEBI:15378"/>
        <dbReference type="ChEBI" id="CHEBI:57918"/>
        <dbReference type="ChEBI" id="CHEBI:58115"/>
        <dbReference type="ChEBI" id="CHEBI:60487"/>
        <dbReference type="ChEBI" id="CHEBI:60493"/>
        <dbReference type="EC" id="2.7.8.26"/>
    </reaction>
</comment>
<dbReference type="GeneID" id="25735101"/>
<dbReference type="EC" id="2.7.8.26" evidence="5"/>
<dbReference type="GO" id="GO:0005886">
    <property type="term" value="C:plasma membrane"/>
    <property type="evidence" value="ECO:0007669"/>
    <property type="project" value="UniProtKB-SubCell"/>
</dbReference>
<evidence type="ECO:0000256" key="5">
    <source>
        <dbReference type="ARBA" id="ARBA00013200"/>
    </source>
</evidence>
<proteinExistence type="inferred from homology"/>
<keyword evidence="7" id="KW-1003">Cell membrane</keyword>
<evidence type="ECO:0000256" key="14">
    <source>
        <dbReference type="ARBA" id="ARBA00025228"/>
    </source>
</evidence>
<evidence type="ECO:0000256" key="3">
    <source>
        <dbReference type="ARBA" id="ARBA00004663"/>
    </source>
</evidence>
<dbReference type="HAMAP" id="MF_00719">
    <property type="entry name" value="CobS"/>
    <property type="match status" value="1"/>
</dbReference>
<dbReference type="RefSeq" id="XP_013904754.1">
    <property type="nucleotide sequence ID" value="XM_014049300.1"/>
</dbReference>
<keyword evidence="12 19" id="KW-1133">Transmembrane helix</keyword>
<evidence type="ECO:0000256" key="18">
    <source>
        <dbReference type="ARBA" id="ARBA00049504"/>
    </source>
</evidence>
<evidence type="ECO:0000256" key="8">
    <source>
        <dbReference type="ARBA" id="ARBA00022573"/>
    </source>
</evidence>
<keyword evidence="13 19" id="KW-0472">Membrane</keyword>
<dbReference type="PANTHER" id="PTHR34148">
    <property type="entry name" value="ADENOSYLCOBINAMIDE-GDP RIBAZOLETRANSFERASE"/>
    <property type="match status" value="1"/>
</dbReference>
<comment type="cofactor">
    <cofactor evidence="1">
        <name>Mg(2+)</name>
        <dbReference type="ChEBI" id="CHEBI:18420"/>
    </cofactor>
</comment>
<dbReference type="AlphaFoldDB" id="A0A0D2MT49"/>
<dbReference type="OrthoDB" id="2123309at2759"/>
<feature type="transmembrane region" description="Helical" evidence="19">
    <location>
        <begin position="156"/>
        <end position="177"/>
    </location>
</feature>
<evidence type="ECO:0000256" key="6">
    <source>
        <dbReference type="ARBA" id="ARBA00015850"/>
    </source>
</evidence>
<evidence type="ECO:0000256" key="10">
    <source>
        <dbReference type="ARBA" id="ARBA00022692"/>
    </source>
</evidence>
<dbReference type="GO" id="GO:0051073">
    <property type="term" value="F:adenosylcobinamide-GDP ribazoletransferase activity"/>
    <property type="evidence" value="ECO:0007669"/>
    <property type="project" value="UniProtKB-EC"/>
</dbReference>
<keyword evidence="11" id="KW-0460">Magnesium</keyword>
<protein>
    <recommendedName>
        <fullName evidence="6">Adenosylcobinamide-GDP ribazoletransferase</fullName>
        <ecNumber evidence="5">2.7.8.26</ecNumber>
    </recommendedName>
    <alternativeName>
        <fullName evidence="16">Cobalamin synthase</fullName>
    </alternativeName>
    <alternativeName>
        <fullName evidence="15">Cobalamin-5'-phosphate synthase</fullName>
    </alternativeName>
</protein>
<evidence type="ECO:0000313" key="21">
    <source>
        <dbReference type="Proteomes" id="UP000054498"/>
    </source>
</evidence>
<evidence type="ECO:0000256" key="13">
    <source>
        <dbReference type="ARBA" id="ARBA00023136"/>
    </source>
</evidence>
<feature type="transmembrane region" description="Helical" evidence="19">
    <location>
        <begin position="207"/>
        <end position="227"/>
    </location>
</feature>
<accession>A0A0D2MT49</accession>
<name>A0A0D2MT49_9CHLO</name>
<dbReference type="Proteomes" id="UP000054498">
    <property type="component" value="Unassembled WGS sequence"/>
</dbReference>
<evidence type="ECO:0000256" key="17">
    <source>
        <dbReference type="ARBA" id="ARBA00048623"/>
    </source>
</evidence>
<feature type="transmembrane region" description="Helical" evidence="19">
    <location>
        <begin position="86"/>
        <end position="105"/>
    </location>
</feature>
<sequence>MFLTRLPVPPGTDHHPRYLLRSTAYFPLIGAAVGLWGAVFFTAGAALWPRPIAAGVSTLATVWLTDGFGGGWGRAQILRIMRDSRVGTYALVGVAILLHIKITAMQSLPDAASVIVVAHCVSRWPSLPLLTFCEYIEDDEHAKAGMYNVMARCQPLLTWPRFLLGTLVSLAVPALVLGAHGTLVVWATTLVITTSSIYYCRAIIQGVVGDYIGATIVITEIAVYLALSADWAALAAEDGWRPILVLLAALVVPVVWGRRIVDFSC</sequence>
<reference evidence="20 21" key="1">
    <citation type="journal article" date="2013" name="BMC Genomics">
        <title>Reconstruction of the lipid metabolism for the microalga Monoraphidium neglectum from its genome sequence reveals characteristics suitable for biofuel production.</title>
        <authorList>
            <person name="Bogen C."/>
            <person name="Al-Dilaimi A."/>
            <person name="Albersmeier A."/>
            <person name="Wichmann J."/>
            <person name="Grundmann M."/>
            <person name="Rupp O."/>
            <person name="Lauersen K.J."/>
            <person name="Blifernez-Klassen O."/>
            <person name="Kalinowski J."/>
            <person name="Goesmann A."/>
            <person name="Mussgnug J.H."/>
            <person name="Kruse O."/>
        </authorList>
    </citation>
    <scope>NUCLEOTIDE SEQUENCE [LARGE SCALE GENOMIC DNA]</scope>
    <source>
        <strain evidence="20 21">SAG 48.87</strain>
    </source>
</reference>
<dbReference type="UniPathway" id="UPA00148">
    <property type="reaction ID" value="UER00238"/>
</dbReference>
<evidence type="ECO:0000313" key="20">
    <source>
        <dbReference type="EMBL" id="KIZ05735.1"/>
    </source>
</evidence>
<keyword evidence="21" id="KW-1185">Reference proteome</keyword>
<evidence type="ECO:0000256" key="1">
    <source>
        <dbReference type="ARBA" id="ARBA00001946"/>
    </source>
</evidence>
<evidence type="ECO:0000256" key="9">
    <source>
        <dbReference type="ARBA" id="ARBA00022679"/>
    </source>
</evidence>
<dbReference type="EMBL" id="KK100463">
    <property type="protein sequence ID" value="KIZ05735.1"/>
    <property type="molecule type" value="Genomic_DNA"/>
</dbReference>